<reference evidence="8 9" key="1">
    <citation type="submission" date="2021-05" db="EMBL/GenBank/DDBJ databases">
        <title>The draft genome of Geobacter pelophilus DSM 12255.</title>
        <authorList>
            <person name="Xu Z."/>
            <person name="Masuda Y."/>
            <person name="Itoh H."/>
            <person name="Senoo K."/>
        </authorList>
    </citation>
    <scope>NUCLEOTIDE SEQUENCE [LARGE SCALE GENOMIC DNA]</scope>
    <source>
        <strain evidence="8 9">DSM 12255</strain>
    </source>
</reference>
<name>A0AAW4L949_9BACT</name>
<dbReference type="GO" id="GO:0006355">
    <property type="term" value="P:regulation of DNA-templated transcription"/>
    <property type="evidence" value="ECO:0007669"/>
    <property type="project" value="InterPro"/>
</dbReference>
<dbReference type="PANTHER" id="PTHR43214">
    <property type="entry name" value="TWO-COMPONENT RESPONSE REGULATOR"/>
    <property type="match status" value="1"/>
</dbReference>
<dbReference type="PRINTS" id="PR00038">
    <property type="entry name" value="HTHLUXR"/>
</dbReference>
<dbReference type="PANTHER" id="PTHR43214:SF41">
    <property type="entry name" value="NITRATE_NITRITE RESPONSE REGULATOR PROTEIN NARP"/>
    <property type="match status" value="1"/>
</dbReference>
<evidence type="ECO:0000256" key="4">
    <source>
        <dbReference type="ARBA" id="ARBA00023163"/>
    </source>
</evidence>
<gene>
    <name evidence="8" type="ORF">KI809_20320</name>
</gene>
<dbReference type="Pfam" id="PF00196">
    <property type="entry name" value="GerE"/>
    <property type="match status" value="1"/>
</dbReference>
<feature type="modified residue" description="4-aspartylphosphate" evidence="5">
    <location>
        <position position="55"/>
    </location>
</feature>
<dbReference type="Proteomes" id="UP000811899">
    <property type="component" value="Unassembled WGS sequence"/>
</dbReference>
<dbReference type="GO" id="GO:0000160">
    <property type="term" value="P:phosphorelay signal transduction system"/>
    <property type="evidence" value="ECO:0007669"/>
    <property type="project" value="InterPro"/>
</dbReference>
<protein>
    <submittedName>
        <fullName evidence="8">Response regulator transcription factor</fullName>
    </submittedName>
</protein>
<keyword evidence="4" id="KW-0804">Transcription</keyword>
<dbReference type="CDD" id="cd17535">
    <property type="entry name" value="REC_NarL-like"/>
    <property type="match status" value="1"/>
</dbReference>
<dbReference type="PROSITE" id="PS50043">
    <property type="entry name" value="HTH_LUXR_2"/>
    <property type="match status" value="1"/>
</dbReference>
<keyword evidence="1 5" id="KW-0597">Phosphoprotein</keyword>
<dbReference type="EMBL" id="JAHCVJ010000019">
    <property type="protein sequence ID" value="MBT0666662.1"/>
    <property type="molecule type" value="Genomic_DNA"/>
</dbReference>
<dbReference type="InterPro" id="IPR011006">
    <property type="entry name" value="CheY-like_superfamily"/>
</dbReference>
<feature type="domain" description="HTH luxR-type" evidence="6">
    <location>
        <begin position="146"/>
        <end position="211"/>
    </location>
</feature>
<dbReference type="SMART" id="SM00421">
    <property type="entry name" value="HTH_LUXR"/>
    <property type="match status" value="1"/>
</dbReference>
<evidence type="ECO:0000256" key="5">
    <source>
        <dbReference type="PROSITE-ProRule" id="PRU00169"/>
    </source>
</evidence>
<accession>A0AAW4L949</accession>
<dbReference type="InterPro" id="IPR058245">
    <property type="entry name" value="NreC/VraR/RcsB-like_REC"/>
</dbReference>
<sequence length="216" mass="23861">MGIRVLLVDDHKIVREGLNSLLSRESSIQVVGEADNGRSSIQMTRELTPDVVIMDISMPDMNGIEATQRIRNEMPACKVLALSMHADRRFVIELLKAGANGYMMKDCAADDLVAGIHTVSNGDTYLSPKISNLLVDDYMKRIQDAPLSVASVLSTREREVLQLLAEGNNTKEIAFSLDISIKTVESHRTQIMKKLKVHSIAELTKLAIREGLTSLT</sequence>
<dbReference type="SUPFAM" id="SSF52172">
    <property type="entry name" value="CheY-like"/>
    <property type="match status" value="1"/>
</dbReference>
<feature type="domain" description="Response regulatory" evidence="7">
    <location>
        <begin position="4"/>
        <end position="120"/>
    </location>
</feature>
<keyword evidence="2" id="KW-0805">Transcription regulation</keyword>
<dbReference type="RefSeq" id="WP_214173428.1">
    <property type="nucleotide sequence ID" value="NZ_JAHCVJ010000019.1"/>
</dbReference>
<keyword evidence="3" id="KW-0238">DNA-binding</keyword>
<organism evidence="8 9">
    <name type="scientific">Geoanaerobacter pelophilus</name>
    <dbReference type="NCBI Taxonomy" id="60036"/>
    <lineage>
        <taxon>Bacteria</taxon>
        <taxon>Pseudomonadati</taxon>
        <taxon>Thermodesulfobacteriota</taxon>
        <taxon>Desulfuromonadia</taxon>
        <taxon>Geobacterales</taxon>
        <taxon>Geobacteraceae</taxon>
        <taxon>Geoanaerobacter</taxon>
    </lineage>
</organism>
<dbReference type="Gene3D" id="3.40.50.2300">
    <property type="match status" value="1"/>
</dbReference>
<dbReference type="InterPro" id="IPR000792">
    <property type="entry name" value="Tscrpt_reg_LuxR_C"/>
</dbReference>
<evidence type="ECO:0000313" key="9">
    <source>
        <dbReference type="Proteomes" id="UP000811899"/>
    </source>
</evidence>
<comment type="caution">
    <text evidence="8">The sequence shown here is derived from an EMBL/GenBank/DDBJ whole genome shotgun (WGS) entry which is preliminary data.</text>
</comment>
<dbReference type="GO" id="GO:0003677">
    <property type="term" value="F:DNA binding"/>
    <property type="evidence" value="ECO:0007669"/>
    <property type="project" value="UniProtKB-KW"/>
</dbReference>
<dbReference type="InterPro" id="IPR016032">
    <property type="entry name" value="Sig_transdc_resp-reg_C-effctor"/>
</dbReference>
<evidence type="ECO:0000259" key="7">
    <source>
        <dbReference type="PROSITE" id="PS50110"/>
    </source>
</evidence>
<dbReference type="CDD" id="cd06170">
    <property type="entry name" value="LuxR_C_like"/>
    <property type="match status" value="1"/>
</dbReference>
<dbReference type="PROSITE" id="PS50110">
    <property type="entry name" value="RESPONSE_REGULATORY"/>
    <property type="match status" value="1"/>
</dbReference>
<evidence type="ECO:0000256" key="2">
    <source>
        <dbReference type="ARBA" id="ARBA00023015"/>
    </source>
</evidence>
<dbReference type="InterPro" id="IPR039420">
    <property type="entry name" value="WalR-like"/>
</dbReference>
<dbReference type="Pfam" id="PF00072">
    <property type="entry name" value="Response_reg"/>
    <property type="match status" value="1"/>
</dbReference>
<proteinExistence type="predicted"/>
<dbReference type="AlphaFoldDB" id="A0AAW4L949"/>
<dbReference type="SMART" id="SM00448">
    <property type="entry name" value="REC"/>
    <property type="match status" value="1"/>
</dbReference>
<dbReference type="SUPFAM" id="SSF46894">
    <property type="entry name" value="C-terminal effector domain of the bipartite response regulators"/>
    <property type="match status" value="1"/>
</dbReference>
<evidence type="ECO:0000313" key="8">
    <source>
        <dbReference type="EMBL" id="MBT0666662.1"/>
    </source>
</evidence>
<keyword evidence="9" id="KW-1185">Reference proteome</keyword>
<dbReference type="InterPro" id="IPR001789">
    <property type="entry name" value="Sig_transdc_resp-reg_receiver"/>
</dbReference>
<evidence type="ECO:0000259" key="6">
    <source>
        <dbReference type="PROSITE" id="PS50043"/>
    </source>
</evidence>
<evidence type="ECO:0000256" key="1">
    <source>
        <dbReference type="ARBA" id="ARBA00022553"/>
    </source>
</evidence>
<evidence type="ECO:0000256" key="3">
    <source>
        <dbReference type="ARBA" id="ARBA00023125"/>
    </source>
</evidence>